<dbReference type="EMBL" id="CM046393">
    <property type="protein sequence ID" value="KAI8551747.1"/>
    <property type="molecule type" value="Genomic_DNA"/>
</dbReference>
<sequence length="93" mass="10232">MQEESSVLAELHDRVNEERLAMGAVIDAAARFSDICVIPICNKKDLHLPLRDWPIKLVYPTAMLGYAQPLAQLRALATLCNLEIVCGPVGAIF</sequence>
<organism evidence="1 2">
    <name type="scientific">Rhododendron molle</name>
    <name type="common">Chinese azalea</name>
    <name type="synonym">Azalea mollis</name>
    <dbReference type="NCBI Taxonomy" id="49168"/>
    <lineage>
        <taxon>Eukaryota</taxon>
        <taxon>Viridiplantae</taxon>
        <taxon>Streptophyta</taxon>
        <taxon>Embryophyta</taxon>
        <taxon>Tracheophyta</taxon>
        <taxon>Spermatophyta</taxon>
        <taxon>Magnoliopsida</taxon>
        <taxon>eudicotyledons</taxon>
        <taxon>Gunneridae</taxon>
        <taxon>Pentapetalae</taxon>
        <taxon>asterids</taxon>
        <taxon>Ericales</taxon>
        <taxon>Ericaceae</taxon>
        <taxon>Ericoideae</taxon>
        <taxon>Rhodoreae</taxon>
        <taxon>Rhododendron</taxon>
    </lineage>
</organism>
<keyword evidence="2" id="KW-1185">Reference proteome</keyword>
<evidence type="ECO:0000313" key="1">
    <source>
        <dbReference type="EMBL" id="KAI8551747.1"/>
    </source>
</evidence>
<accession>A0ACC0NG88</accession>
<name>A0ACC0NG88_RHOML</name>
<evidence type="ECO:0000313" key="2">
    <source>
        <dbReference type="Proteomes" id="UP001062846"/>
    </source>
</evidence>
<reference evidence="1" key="1">
    <citation type="submission" date="2022-02" db="EMBL/GenBank/DDBJ databases">
        <title>Plant Genome Project.</title>
        <authorList>
            <person name="Zhang R.-G."/>
        </authorList>
    </citation>
    <scope>NUCLEOTIDE SEQUENCE</scope>
    <source>
        <strain evidence="1">AT1</strain>
    </source>
</reference>
<protein>
    <submittedName>
        <fullName evidence="1">Uncharacterized protein</fullName>
    </submittedName>
</protein>
<dbReference type="Proteomes" id="UP001062846">
    <property type="component" value="Chromosome 6"/>
</dbReference>
<gene>
    <name evidence="1" type="ORF">RHMOL_Rhmol06G0210500</name>
</gene>
<proteinExistence type="predicted"/>
<comment type="caution">
    <text evidence="1">The sequence shown here is derived from an EMBL/GenBank/DDBJ whole genome shotgun (WGS) entry which is preliminary data.</text>
</comment>